<organism evidence="1 2">
    <name type="scientific">Caenorhabditis nigoni</name>
    <dbReference type="NCBI Taxonomy" id="1611254"/>
    <lineage>
        <taxon>Eukaryota</taxon>
        <taxon>Metazoa</taxon>
        <taxon>Ecdysozoa</taxon>
        <taxon>Nematoda</taxon>
        <taxon>Chromadorea</taxon>
        <taxon>Rhabditida</taxon>
        <taxon>Rhabditina</taxon>
        <taxon>Rhabditomorpha</taxon>
        <taxon>Rhabditoidea</taxon>
        <taxon>Rhabditidae</taxon>
        <taxon>Peloderinae</taxon>
        <taxon>Caenorhabditis</taxon>
    </lineage>
</organism>
<evidence type="ECO:0008006" key="3">
    <source>
        <dbReference type="Google" id="ProtNLM"/>
    </source>
</evidence>
<dbReference type="STRING" id="1611254.A0A2G5SVF9"/>
<dbReference type="InterPro" id="IPR036812">
    <property type="entry name" value="NAD(P)_OxRdtase_dom_sf"/>
</dbReference>
<dbReference type="EMBL" id="PDUG01000006">
    <property type="protein sequence ID" value="PIC19047.1"/>
    <property type="molecule type" value="Genomic_DNA"/>
</dbReference>
<dbReference type="AlphaFoldDB" id="A0A2G5SVF9"/>
<name>A0A2G5SVF9_9PELO</name>
<evidence type="ECO:0000313" key="1">
    <source>
        <dbReference type="EMBL" id="PIC19047.1"/>
    </source>
</evidence>
<dbReference type="Proteomes" id="UP000230233">
    <property type="component" value="Chromosome X"/>
</dbReference>
<dbReference type="SUPFAM" id="SSF51430">
    <property type="entry name" value="NAD(P)-linked oxidoreductase"/>
    <property type="match status" value="1"/>
</dbReference>
<evidence type="ECO:0000313" key="2">
    <source>
        <dbReference type="Proteomes" id="UP000230233"/>
    </source>
</evidence>
<accession>A0A2G5SVF9</accession>
<dbReference type="OrthoDB" id="10275014at2759"/>
<keyword evidence="2" id="KW-1185">Reference proteome</keyword>
<proteinExistence type="predicted"/>
<comment type="caution">
    <text evidence="1">The sequence shown here is derived from an EMBL/GenBank/DDBJ whole genome shotgun (WGS) entry which is preliminary data.</text>
</comment>
<gene>
    <name evidence="1" type="primary">Cnig_chr_X.g24727</name>
    <name evidence="1" type="ORF">B9Z55_024727</name>
</gene>
<sequence>MERNRIVRLGTGGFMPLRRIQFNERTHRNPERITNAIVRGAPRGYRHISFEADFPYLDAIREGLIIAARHGYPRRYFFLRMTVTLRKLHEEEENNRAEFILRFENALRILRVRQVNLLISRVPLHLNETNLSCRFDRNHELLARLIWPMMCHYCYQRRAHAIGLSNWSVLGLFHIMSLRMIVPHAYIQERFSRRVFLACLELNIAYIKRSDFSSH</sequence>
<dbReference type="Gene3D" id="3.20.20.100">
    <property type="entry name" value="NADP-dependent oxidoreductase domain"/>
    <property type="match status" value="1"/>
</dbReference>
<reference evidence="2" key="1">
    <citation type="submission" date="2017-10" db="EMBL/GenBank/DDBJ databases">
        <title>Rapid genome shrinkage in a self-fertile nematode reveals novel sperm competition proteins.</title>
        <authorList>
            <person name="Yin D."/>
            <person name="Schwarz E.M."/>
            <person name="Thomas C.G."/>
            <person name="Felde R.L."/>
            <person name="Korf I.F."/>
            <person name="Cutter A.D."/>
            <person name="Schartner C.M."/>
            <person name="Ralston E.J."/>
            <person name="Meyer B.J."/>
            <person name="Haag E.S."/>
        </authorList>
    </citation>
    <scope>NUCLEOTIDE SEQUENCE [LARGE SCALE GENOMIC DNA]</scope>
    <source>
        <strain evidence="2">JU1422</strain>
    </source>
</reference>
<protein>
    <recommendedName>
        <fullName evidence="3">NADP-dependent oxidoreductase domain-containing protein</fullName>
    </recommendedName>
</protein>